<gene>
    <name evidence="2" type="ORF">V1478_018611</name>
</gene>
<organism evidence="2 3">
    <name type="scientific">Vespula squamosa</name>
    <name type="common">Southern yellow jacket</name>
    <name type="synonym">Wasp</name>
    <dbReference type="NCBI Taxonomy" id="30214"/>
    <lineage>
        <taxon>Eukaryota</taxon>
        <taxon>Metazoa</taxon>
        <taxon>Ecdysozoa</taxon>
        <taxon>Arthropoda</taxon>
        <taxon>Hexapoda</taxon>
        <taxon>Insecta</taxon>
        <taxon>Pterygota</taxon>
        <taxon>Neoptera</taxon>
        <taxon>Endopterygota</taxon>
        <taxon>Hymenoptera</taxon>
        <taxon>Apocrita</taxon>
        <taxon>Aculeata</taxon>
        <taxon>Vespoidea</taxon>
        <taxon>Vespidae</taxon>
        <taxon>Vespinae</taxon>
        <taxon>Vespula</taxon>
    </lineage>
</organism>
<protein>
    <submittedName>
        <fullName evidence="2">Uncharacterized protein</fullName>
    </submittedName>
</protein>
<proteinExistence type="predicted"/>
<evidence type="ECO:0000256" key="1">
    <source>
        <dbReference type="SAM" id="MobiDB-lite"/>
    </source>
</evidence>
<comment type="caution">
    <text evidence="2">The sequence shown here is derived from an EMBL/GenBank/DDBJ whole genome shotgun (WGS) entry which is preliminary data.</text>
</comment>
<dbReference type="Proteomes" id="UP001607302">
    <property type="component" value="Unassembled WGS sequence"/>
</dbReference>
<name>A0ABD1ZVQ7_VESSQ</name>
<feature type="region of interest" description="Disordered" evidence="1">
    <location>
        <begin position="229"/>
        <end position="264"/>
    </location>
</feature>
<sequence length="264" mass="31588">MTKYGQVRKGINRRIDTCRLSRRDSKWSRMFVFKRDKSDNSWETFEYKISLKTTRIDLTEEIERRIRINRSVGKGLVSVCLARQTMVCPPTKTHRLNWNQFRTGVLLRYDLRSVQNPEHSIFYLSKTKDYFLFRLYSKFTYVSAEQEEEERKGKKFAIGDKQTLTWTPSTFENRIYFQTFPTKNAKSFFLFFFRKTSAHVAPASQTCLRIYVGQRAEYPPVVSMLLTKKKREKKRMEKRKGQRRKKKEGNKKINGVVKEPKRID</sequence>
<evidence type="ECO:0000313" key="3">
    <source>
        <dbReference type="Proteomes" id="UP001607302"/>
    </source>
</evidence>
<reference evidence="2 3" key="1">
    <citation type="journal article" date="2024" name="Ann. Entomol. Soc. Am.">
        <title>Genomic analyses of the southern and eastern yellowjacket wasps (Hymenoptera: Vespidae) reveal evolutionary signatures of social life.</title>
        <authorList>
            <person name="Catto M.A."/>
            <person name="Caine P.B."/>
            <person name="Orr S.E."/>
            <person name="Hunt B.G."/>
            <person name="Goodisman M.A.D."/>
        </authorList>
    </citation>
    <scope>NUCLEOTIDE SEQUENCE [LARGE SCALE GENOMIC DNA]</scope>
    <source>
        <strain evidence="2">233</strain>
        <tissue evidence="2">Head and thorax</tissue>
    </source>
</reference>
<accession>A0ABD1ZVQ7</accession>
<dbReference type="EMBL" id="JAUDFV010000173">
    <property type="protein sequence ID" value="KAL2711590.1"/>
    <property type="molecule type" value="Genomic_DNA"/>
</dbReference>
<feature type="compositionally biased region" description="Basic residues" evidence="1">
    <location>
        <begin position="229"/>
        <end position="249"/>
    </location>
</feature>
<keyword evidence="3" id="KW-1185">Reference proteome</keyword>
<evidence type="ECO:0000313" key="2">
    <source>
        <dbReference type="EMBL" id="KAL2711590.1"/>
    </source>
</evidence>
<dbReference type="AlphaFoldDB" id="A0ABD1ZVQ7"/>